<feature type="compositionally biased region" description="Polar residues" evidence="5">
    <location>
        <begin position="820"/>
        <end position="829"/>
    </location>
</feature>
<feature type="region of interest" description="Disordered" evidence="5">
    <location>
        <begin position="757"/>
        <end position="798"/>
    </location>
</feature>
<organism evidence="7">
    <name type="scientific">Daphnia magna</name>
    <dbReference type="NCBI Taxonomy" id="35525"/>
    <lineage>
        <taxon>Eukaryota</taxon>
        <taxon>Metazoa</taxon>
        <taxon>Ecdysozoa</taxon>
        <taxon>Arthropoda</taxon>
        <taxon>Crustacea</taxon>
        <taxon>Branchiopoda</taxon>
        <taxon>Diplostraca</taxon>
        <taxon>Cladocera</taxon>
        <taxon>Anomopoda</taxon>
        <taxon>Daphniidae</taxon>
        <taxon>Daphnia</taxon>
    </lineage>
</organism>
<evidence type="ECO:0000259" key="6">
    <source>
        <dbReference type="Pfam" id="PF23142"/>
    </source>
</evidence>
<feature type="region of interest" description="Disordered" evidence="5">
    <location>
        <begin position="820"/>
        <end position="870"/>
    </location>
</feature>
<evidence type="ECO:0000313" key="7">
    <source>
        <dbReference type="EMBL" id="JAN52493.1"/>
    </source>
</evidence>
<keyword evidence="2" id="KW-0963">Cytoplasm</keyword>
<dbReference type="PANTHER" id="PTHR15454:SF56">
    <property type="entry name" value="PROTEIN PHOSPHATASE 1 REGULATORY SUBUNIT 7-RELATED"/>
    <property type="match status" value="1"/>
</dbReference>
<feature type="compositionally biased region" description="Basic and acidic residues" evidence="5">
    <location>
        <begin position="532"/>
        <end position="541"/>
    </location>
</feature>
<dbReference type="PANTHER" id="PTHR15454">
    <property type="entry name" value="NISCHARIN RELATED"/>
    <property type="match status" value="1"/>
</dbReference>
<feature type="compositionally biased region" description="Low complexity" evidence="5">
    <location>
        <begin position="835"/>
        <end position="870"/>
    </location>
</feature>
<dbReference type="Gene3D" id="3.80.10.10">
    <property type="entry name" value="Ribonuclease Inhibitor"/>
    <property type="match status" value="2"/>
</dbReference>
<feature type="domain" description="PLEKHM2 PH" evidence="6">
    <location>
        <begin position="879"/>
        <end position="1019"/>
    </location>
</feature>
<keyword evidence="7" id="KW-0808">Transferase</keyword>
<keyword evidence="7" id="KW-0418">Kinase</keyword>
<dbReference type="GO" id="GO:0005737">
    <property type="term" value="C:cytoplasm"/>
    <property type="evidence" value="ECO:0007669"/>
    <property type="project" value="UniProtKB-SubCell"/>
</dbReference>
<reference evidence="7" key="1">
    <citation type="submission" date="2015-10" db="EMBL/GenBank/DDBJ databases">
        <title>EvidentialGene: Evidence-directed Construction of Complete mRNA Transcriptomes without Genomes.</title>
        <authorList>
            <person name="Gilbert D.G."/>
        </authorList>
    </citation>
    <scope>NUCLEOTIDE SEQUENCE</scope>
</reference>
<evidence type="ECO:0000256" key="2">
    <source>
        <dbReference type="ARBA" id="ARBA00022490"/>
    </source>
</evidence>
<dbReference type="PROSITE" id="PS51450">
    <property type="entry name" value="LRR"/>
    <property type="match status" value="2"/>
</dbReference>
<feature type="compositionally biased region" description="Acidic residues" evidence="5">
    <location>
        <begin position="789"/>
        <end position="798"/>
    </location>
</feature>
<protein>
    <submittedName>
        <fullName evidence="7">Serine/threonine-protein kinase 11-interacting protein</fullName>
    </submittedName>
</protein>
<dbReference type="EMBL" id="GDIQ01044496">
    <property type="protein sequence ID" value="JAN50241.1"/>
    <property type="molecule type" value="Transcribed_RNA"/>
</dbReference>
<keyword evidence="3" id="KW-0433">Leucine-rich repeat</keyword>
<evidence type="ECO:0000256" key="3">
    <source>
        <dbReference type="ARBA" id="ARBA00022614"/>
    </source>
</evidence>
<proteinExistence type="predicted"/>
<dbReference type="InterPro" id="IPR001611">
    <property type="entry name" value="Leu-rich_rpt"/>
</dbReference>
<dbReference type="SUPFAM" id="SSF52075">
    <property type="entry name" value="Outer arm dynein light chain 1"/>
    <property type="match status" value="1"/>
</dbReference>
<dbReference type="InterPro" id="IPR032675">
    <property type="entry name" value="LRR_dom_sf"/>
</dbReference>
<sequence>MQSLFSSRRSTMAVADSGNTQSRLQDIIFLLQNKKESLAASRSRLSLTSKQIQEICSALYSSSSYSQHAESSSLHNLLSNVKAIKIIPEPASSSSLLSETINLAPFHQLTHLEVRNIPIVHLSHLSQLRSQLHHLVLYACLDSLDDALQGCGGDNCSETFLWSELHSLHVTSCQTIDLGTGLQLAPWLKTLNLTFNELTDNSTQSLSTLMTLHSLTLDFNSLQRIPVLAPSARTTLKVLKLRQNQLDSLRGVEQLVSLEELDVAYNCISSGEALSALSFLPHLVKLSLEFNPLSYVKEYRLVVLRRVSSGVNRKKFRLDEQLLSSIEKDAVGTMAALYSIQPELIGTWSTSRLLQQQTTVSSSIVNEIDENSQNSLGAVVSEFQSSLGGSERIRPSPSPGKTLDQSIAAINPLSLSAVKRRKASRMREVEIADPPNLLPADSDSFMKSDQNTMVSTVVTLPTPSEQQPASSSSGHLTTKQRVEELRRVFGQENWLTSQAGNEVRLLLGWQETETQLTQSANTNNDEMLNPDQDTKSESSGKDDAILVLKSESDRNLPSEQTCVITSQGDSNDEDSDDLHVFVVQRQINSDLQEERLMTVSAAYLCEKDSLSGQTLSCWKRSSLQCVTVLQQSASPRSVVRVQLLFYSNFRNSTEAIYDMEKEDFRELEKILASCSETSTTTANPEKEERLPKDDMSCMKCDRKFPLVQAAIKLRSSAVSSPLLKGQLEEYSVCPYCASDMVFALEQQQAVGPTETCVSESMSSTSNQSGSDVIVTSNEPYSSSLSGGEEVSDTSEEGSVEVVADKVMRLATMTEYSVSPLNANGSNLNRKPTGKSLSSLSHSSKSSSQASNKNSSSAVRSTSSIRSTSSSIPSYNYSYADFSQVDHRLRLYCEMFLLGHQSEEFHGLIKIELVTMTAGPMEEELTPTPALLVITSHKVYFLRITQSNSSEQPESWLNLEISYPLSQLVSMLTVIGNQGVVLKFGTALPHLVLLRDQRRTKNVTHFLTDVLEKSGIKAPPPRLDLMADQWLALEGLVRGDRDTVSTCSADDGDIGIVGSTTTNRFMPDSNSRVFLFCTSCRVEWGNSKQQETHQQTATYLNTALMVTSDRMALVRGDPRWLTNHQVQFRTWGVSLLSLQQLVNLISLESFVSKPEQIRCYFLDEASGMEEKWTVSLATREAVDQLVSFILILDLFLTCNCFFSFVDTDRSSTLSVGGRFLSGAGNQRT</sequence>
<dbReference type="AlphaFoldDB" id="A0A0N8EBS8"/>
<dbReference type="Pfam" id="PF23142">
    <property type="entry name" value="PH_PLEKHM2"/>
    <property type="match status" value="1"/>
</dbReference>
<evidence type="ECO:0000256" key="1">
    <source>
        <dbReference type="ARBA" id="ARBA00004496"/>
    </source>
</evidence>
<keyword evidence="4" id="KW-0677">Repeat</keyword>
<dbReference type="GO" id="GO:0016301">
    <property type="term" value="F:kinase activity"/>
    <property type="evidence" value="ECO:0007669"/>
    <property type="project" value="UniProtKB-KW"/>
</dbReference>
<dbReference type="EMBL" id="GDIQ01042244">
    <property type="protein sequence ID" value="JAN52493.1"/>
    <property type="molecule type" value="Transcribed_RNA"/>
</dbReference>
<name>A0A0N8EBS8_9CRUS</name>
<evidence type="ECO:0000256" key="4">
    <source>
        <dbReference type="ARBA" id="ARBA00022737"/>
    </source>
</evidence>
<dbReference type="InterPro" id="IPR057288">
    <property type="entry name" value="PH_PLEKHM2"/>
</dbReference>
<evidence type="ECO:0000256" key="5">
    <source>
        <dbReference type="SAM" id="MobiDB-lite"/>
    </source>
</evidence>
<dbReference type="Pfam" id="PF13855">
    <property type="entry name" value="LRR_8"/>
    <property type="match status" value="1"/>
</dbReference>
<dbReference type="OrthoDB" id="6351323at2759"/>
<feature type="compositionally biased region" description="Polar residues" evidence="5">
    <location>
        <begin position="757"/>
        <end position="785"/>
    </location>
</feature>
<feature type="region of interest" description="Disordered" evidence="5">
    <location>
        <begin position="520"/>
        <end position="541"/>
    </location>
</feature>
<comment type="subcellular location">
    <subcellularLocation>
        <location evidence="1">Cytoplasm</location>
    </subcellularLocation>
</comment>
<accession>A0A0N8EBS8</accession>